<protein>
    <recommendedName>
        <fullName evidence="5">Chibby</fullName>
    </recommendedName>
</protein>
<organism evidence="3 4">
    <name type="scientific">Rhodnius prolixus</name>
    <name type="common">Triatomid bug</name>
    <dbReference type="NCBI Taxonomy" id="13249"/>
    <lineage>
        <taxon>Eukaryota</taxon>
        <taxon>Metazoa</taxon>
        <taxon>Ecdysozoa</taxon>
        <taxon>Arthropoda</taxon>
        <taxon>Hexapoda</taxon>
        <taxon>Insecta</taxon>
        <taxon>Pterygota</taxon>
        <taxon>Neoptera</taxon>
        <taxon>Paraneoptera</taxon>
        <taxon>Hemiptera</taxon>
        <taxon>Heteroptera</taxon>
        <taxon>Panheteroptera</taxon>
        <taxon>Cimicomorpha</taxon>
        <taxon>Reduviidae</taxon>
        <taxon>Triatominae</taxon>
        <taxon>Rhodnius</taxon>
    </lineage>
</organism>
<sequence>MPFLFSNKFQLPRHPPRKKLNFHSEREPRPKDHPVVVQLDGEAAEFVRGKWIPVSGLARDLYQKCEVLQQNSQQLKKENNLLKLKIDILLDMEFWCPSGNLKTETC</sequence>
<keyword evidence="1" id="KW-0175">Coiled coil</keyword>
<feature type="region of interest" description="Disordered" evidence="2">
    <location>
        <begin position="1"/>
        <end position="33"/>
    </location>
</feature>
<dbReference type="InParanoid" id="T1I0R5"/>
<dbReference type="VEuPathDB" id="VectorBase:RPRC009885"/>
<dbReference type="EMBL" id="ACPB03010568">
    <property type="status" value="NOT_ANNOTATED_CDS"/>
    <property type="molecule type" value="Genomic_DNA"/>
</dbReference>
<dbReference type="Proteomes" id="UP000015103">
    <property type="component" value="Unassembled WGS sequence"/>
</dbReference>
<feature type="compositionally biased region" description="Basic and acidic residues" evidence="2">
    <location>
        <begin position="22"/>
        <end position="33"/>
    </location>
</feature>
<evidence type="ECO:0000313" key="4">
    <source>
        <dbReference type="Proteomes" id="UP000015103"/>
    </source>
</evidence>
<dbReference type="InterPro" id="IPR028118">
    <property type="entry name" value="Chibby_fam"/>
</dbReference>
<evidence type="ECO:0008006" key="5">
    <source>
        <dbReference type="Google" id="ProtNLM"/>
    </source>
</evidence>
<dbReference type="AlphaFoldDB" id="T1I0R5"/>
<proteinExistence type="predicted"/>
<dbReference type="STRING" id="13249.T1I0R5"/>
<evidence type="ECO:0000313" key="3">
    <source>
        <dbReference type="EnsemblMetazoa" id="RPRC009885-PA"/>
    </source>
</evidence>
<accession>T1I0R5</accession>
<dbReference type="Pfam" id="PF14645">
    <property type="entry name" value="Chibby"/>
    <property type="match status" value="1"/>
</dbReference>
<name>T1I0R5_RHOPR</name>
<evidence type="ECO:0000256" key="1">
    <source>
        <dbReference type="SAM" id="Coils"/>
    </source>
</evidence>
<dbReference type="EnsemblMetazoa" id="RPRC009885-RA">
    <property type="protein sequence ID" value="RPRC009885-PA"/>
    <property type="gene ID" value="RPRC009885"/>
</dbReference>
<keyword evidence="4" id="KW-1185">Reference proteome</keyword>
<evidence type="ECO:0000256" key="2">
    <source>
        <dbReference type="SAM" id="MobiDB-lite"/>
    </source>
</evidence>
<dbReference type="HOGENOM" id="CLU_2226430_0_0_1"/>
<feature type="coiled-coil region" evidence="1">
    <location>
        <begin position="58"/>
        <end position="85"/>
    </location>
</feature>
<reference evidence="3" key="1">
    <citation type="submission" date="2015-05" db="UniProtKB">
        <authorList>
            <consortium name="EnsemblMetazoa"/>
        </authorList>
    </citation>
    <scope>IDENTIFICATION</scope>
</reference>